<organism evidence="2 3">
    <name type="scientific">Populus trichocarpa</name>
    <name type="common">Western balsam poplar</name>
    <name type="synonym">Populus balsamifera subsp. trichocarpa</name>
    <dbReference type="NCBI Taxonomy" id="3694"/>
    <lineage>
        <taxon>Eukaryota</taxon>
        <taxon>Viridiplantae</taxon>
        <taxon>Streptophyta</taxon>
        <taxon>Embryophyta</taxon>
        <taxon>Tracheophyta</taxon>
        <taxon>Spermatophyta</taxon>
        <taxon>Magnoliopsida</taxon>
        <taxon>eudicotyledons</taxon>
        <taxon>Gunneridae</taxon>
        <taxon>Pentapetalae</taxon>
        <taxon>rosids</taxon>
        <taxon>fabids</taxon>
        <taxon>Malpighiales</taxon>
        <taxon>Salicaceae</taxon>
        <taxon>Saliceae</taxon>
        <taxon>Populus</taxon>
    </lineage>
</organism>
<proteinExistence type="predicted"/>
<dbReference type="Proteomes" id="UP000006729">
    <property type="component" value="Chromosome 10"/>
</dbReference>
<evidence type="ECO:0000256" key="1">
    <source>
        <dbReference type="SAM" id="Phobius"/>
    </source>
</evidence>
<gene>
    <name evidence="2" type="ORF">POPTR_010G016800</name>
</gene>
<feature type="transmembrane region" description="Helical" evidence="1">
    <location>
        <begin position="12"/>
        <end position="33"/>
    </location>
</feature>
<name>U5GF89_POPTR</name>
<keyword evidence="1" id="KW-1133">Transmembrane helix</keyword>
<dbReference type="EMBL" id="CM009299">
    <property type="protein sequence ID" value="PNT14199.1"/>
    <property type="molecule type" value="Genomic_DNA"/>
</dbReference>
<dbReference type="AlphaFoldDB" id="U5GF89"/>
<evidence type="ECO:0000313" key="3">
    <source>
        <dbReference type="Proteomes" id="UP000006729"/>
    </source>
</evidence>
<keyword evidence="3" id="KW-1185">Reference proteome</keyword>
<protein>
    <submittedName>
        <fullName evidence="2">Uncharacterized protein</fullName>
    </submittedName>
</protein>
<dbReference type="InParanoid" id="U5GF89"/>
<accession>U5GF89</accession>
<sequence>MASQVYALPYLFFWHNLSIASAGLGLCCQFLLLKIFQVLISYLSLSKKFPFILLDNHDCNYICFHVVFSFLILQENIL</sequence>
<keyword evidence="1" id="KW-0472">Membrane</keyword>
<evidence type="ECO:0000313" key="2">
    <source>
        <dbReference type="EMBL" id="PNT14199.1"/>
    </source>
</evidence>
<dbReference type="HOGENOM" id="CLU_2626584_0_0_1"/>
<keyword evidence="1" id="KW-0812">Transmembrane</keyword>
<reference evidence="2 3" key="1">
    <citation type="journal article" date="2006" name="Science">
        <title>The genome of black cottonwood, Populus trichocarpa (Torr. &amp; Gray).</title>
        <authorList>
            <person name="Tuskan G.A."/>
            <person name="Difazio S."/>
            <person name="Jansson S."/>
            <person name="Bohlmann J."/>
            <person name="Grigoriev I."/>
            <person name="Hellsten U."/>
            <person name="Putnam N."/>
            <person name="Ralph S."/>
            <person name="Rombauts S."/>
            <person name="Salamov A."/>
            <person name="Schein J."/>
            <person name="Sterck L."/>
            <person name="Aerts A."/>
            <person name="Bhalerao R.R."/>
            <person name="Bhalerao R.P."/>
            <person name="Blaudez D."/>
            <person name="Boerjan W."/>
            <person name="Brun A."/>
            <person name="Brunner A."/>
            <person name="Busov V."/>
            <person name="Campbell M."/>
            <person name="Carlson J."/>
            <person name="Chalot M."/>
            <person name="Chapman J."/>
            <person name="Chen G.L."/>
            <person name="Cooper D."/>
            <person name="Coutinho P.M."/>
            <person name="Couturier J."/>
            <person name="Covert S."/>
            <person name="Cronk Q."/>
            <person name="Cunningham R."/>
            <person name="Davis J."/>
            <person name="Degroeve S."/>
            <person name="Dejardin A."/>
            <person name="Depamphilis C."/>
            <person name="Detter J."/>
            <person name="Dirks B."/>
            <person name="Dubchak I."/>
            <person name="Duplessis S."/>
            <person name="Ehlting J."/>
            <person name="Ellis B."/>
            <person name="Gendler K."/>
            <person name="Goodstein D."/>
            <person name="Gribskov M."/>
            <person name="Grimwood J."/>
            <person name="Groover A."/>
            <person name="Gunter L."/>
            <person name="Hamberger B."/>
            <person name="Heinze B."/>
            <person name="Helariutta Y."/>
            <person name="Henrissat B."/>
            <person name="Holligan D."/>
            <person name="Holt R."/>
            <person name="Huang W."/>
            <person name="Islam-Faridi N."/>
            <person name="Jones S."/>
            <person name="Jones-Rhoades M."/>
            <person name="Jorgensen R."/>
            <person name="Joshi C."/>
            <person name="Kangasjarvi J."/>
            <person name="Karlsson J."/>
            <person name="Kelleher C."/>
            <person name="Kirkpatrick R."/>
            <person name="Kirst M."/>
            <person name="Kohler A."/>
            <person name="Kalluri U."/>
            <person name="Larimer F."/>
            <person name="Leebens-Mack J."/>
            <person name="Leple J.C."/>
            <person name="Locascio P."/>
            <person name="Lou Y."/>
            <person name="Lucas S."/>
            <person name="Martin F."/>
            <person name="Montanini B."/>
            <person name="Napoli C."/>
            <person name="Nelson D.R."/>
            <person name="Nelson C."/>
            <person name="Nieminen K."/>
            <person name="Nilsson O."/>
            <person name="Pereda V."/>
            <person name="Peter G."/>
            <person name="Philippe R."/>
            <person name="Pilate G."/>
            <person name="Poliakov A."/>
            <person name="Razumovskaya J."/>
            <person name="Richardson P."/>
            <person name="Rinaldi C."/>
            <person name="Ritland K."/>
            <person name="Rouze P."/>
            <person name="Ryaboy D."/>
            <person name="Schmutz J."/>
            <person name="Schrader J."/>
            <person name="Segerman B."/>
            <person name="Shin H."/>
            <person name="Siddiqui A."/>
            <person name="Sterky F."/>
            <person name="Terry A."/>
            <person name="Tsai C.J."/>
            <person name="Uberbacher E."/>
            <person name="Unneberg P."/>
            <person name="Vahala J."/>
            <person name="Wall K."/>
            <person name="Wessler S."/>
            <person name="Yang G."/>
            <person name="Yin T."/>
            <person name="Douglas C."/>
            <person name="Marra M."/>
            <person name="Sandberg G."/>
            <person name="Van de Peer Y."/>
            <person name="Rokhsar D."/>
        </authorList>
    </citation>
    <scope>NUCLEOTIDE SEQUENCE [LARGE SCALE GENOMIC DNA]</scope>
    <source>
        <strain evidence="3">cv. Nisqually</strain>
    </source>
</reference>